<accession>A0A1I1HI74</accession>
<dbReference type="FunFam" id="3.30.420.10:FF:000045">
    <property type="entry name" value="3'-5' exonuclease DinG"/>
    <property type="match status" value="1"/>
</dbReference>
<dbReference type="PROSITE" id="PS50164">
    <property type="entry name" value="GIY_YIG"/>
    <property type="match status" value="1"/>
</dbReference>
<dbReference type="InterPro" id="IPR012337">
    <property type="entry name" value="RNaseH-like_sf"/>
</dbReference>
<comment type="function">
    <text evidence="1">DNA polymerase III is a complex, multichain enzyme responsible for most of the replicative synthesis in bacteria. The epsilon subunit contain the editing function and is a proofreading 3'-5' exonuclease.</text>
</comment>
<feature type="domain" description="GIY-YIG" evidence="3">
    <location>
        <begin position="204"/>
        <end position="282"/>
    </location>
</feature>
<keyword evidence="5" id="KW-1185">Reference proteome</keyword>
<dbReference type="OrthoDB" id="9803913at2"/>
<dbReference type="SUPFAM" id="SSF82771">
    <property type="entry name" value="GIY-YIG endonuclease"/>
    <property type="match status" value="1"/>
</dbReference>
<dbReference type="Pfam" id="PF01541">
    <property type="entry name" value="GIY-YIG"/>
    <property type="match status" value="1"/>
</dbReference>
<dbReference type="SMART" id="SM00465">
    <property type="entry name" value="GIYc"/>
    <property type="match status" value="1"/>
</dbReference>
<evidence type="ECO:0000313" key="5">
    <source>
        <dbReference type="Proteomes" id="UP000199577"/>
    </source>
</evidence>
<dbReference type="GO" id="GO:0006289">
    <property type="term" value="P:nucleotide-excision repair"/>
    <property type="evidence" value="ECO:0007669"/>
    <property type="project" value="InterPro"/>
</dbReference>
<dbReference type="Gene3D" id="3.30.420.10">
    <property type="entry name" value="Ribonuclease H-like superfamily/Ribonuclease H"/>
    <property type="match status" value="1"/>
</dbReference>
<dbReference type="CDD" id="cd06127">
    <property type="entry name" value="DEDDh"/>
    <property type="match status" value="1"/>
</dbReference>
<evidence type="ECO:0000256" key="2">
    <source>
        <dbReference type="ARBA" id="ARBA00026073"/>
    </source>
</evidence>
<proteinExistence type="predicted"/>
<dbReference type="InterPro" id="IPR000305">
    <property type="entry name" value="GIY-YIG_endonuc"/>
</dbReference>
<dbReference type="RefSeq" id="WP_090973248.1">
    <property type="nucleotide sequence ID" value="NZ_FOLL01000006.1"/>
</dbReference>
<gene>
    <name evidence="4" type="ORF">SAMN05421747_106186</name>
</gene>
<dbReference type="InterPro" id="IPR006054">
    <property type="entry name" value="DnaQ"/>
</dbReference>
<dbReference type="EMBL" id="FOLL01000006">
    <property type="protein sequence ID" value="SFC23272.1"/>
    <property type="molecule type" value="Genomic_DNA"/>
</dbReference>
<reference evidence="4 5" key="1">
    <citation type="submission" date="2016-10" db="EMBL/GenBank/DDBJ databases">
        <authorList>
            <person name="de Groot N.N."/>
        </authorList>
    </citation>
    <scope>NUCLEOTIDE SEQUENCE [LARGE SCALE GENOMIC DNA]</scope>
    <source>
        <strain evidence="4 5">DSM 22900</strain>
    </source>
</reference>
<evidence type="ECO:0000313" key="4">
    <source>
        <dbReference type="EMBL" id="SFC23272.1"/>
    </source>
</evidence>
<comment type="subunit">
    <text evidence="2">DNA polymerase III contains a core (composed of alpha, epsilon and theta chains) that associates with a tau subunit. This core dimerizes to form the POLIII' complex. PolIII' associates with the gamma complex (composed of gamma, delta, delta', psi and chi chains) and with the beta chain to form the complete DNA polymerase III complex.</text>
</comment>
<dbReference type="NCBIfam" id="TIGR00573">
    <property type="entry name" value="dnaq"/>
    <property type="match status" value="1"/>
</dbReference>
<dbReference type="CDD" id="cd10434">
    <property type="entry name" value="GIY-YIG_UvrC_Cho"/>
    <property type="match status" value="1"/>
</dbReference>
<dbReference type="PANTHER" id="PTHR30231:SF37">
    <property type="entry name" value="EXODEOXYRIBONUCLEASE 10"/>
    <property type="match status" value="1"/>
</dbReference>
<dbReference type="Gene3D" id="3.40.1440.10">
    <property type="entry name" value="GIY-YIG endonuclease"/>
    <property type="match status" value="1"/>
</dbReference>
<dbReference type="Proteomes" id="UP000199577">
    <property type="component" value="Unassembled WGS sequence"/>
</dbReference>
<dbReference type="InterPro" id="IPR036397">
    <property type="entry name" value="RNaseH_sf"/>
</dbReference>
<protein>
    <submittedName>
        <fullName evidence="4">DNA polymerase-3 subunit epsilon</fullName>
    </submittedName>
</protein>
<dbReference type="AlphaFoldDB" id="A0A1I1HI74"/>
<sequence>MGRTATATEYAIVDIETTGGHASGNGVTEIAILIHNGHEVTERFESLVNPQQPIPLYIQAMTGITDEMVAGSPVFDELAPRIYALLNGRVFVAHQVNFDYSFLKYHLDAAGYPFTAPKLCTVRMSRQIKPGLRSYSLGRLCDALDIPISNRHRAGGDAQATALLFSRLLTWDTQGVVAEMLKKTSKHQQLPPNLPKEQFEALPHTAGVYYFHDRSGRVIYVGKARDIRNRVMQHFSGHNPNPQRQHFMRHIHSVSCTPCGTELMALLLEAAEIKRLWPAYNRALKRFEPKYALYAYEDQEGYMRLAIGKHGKHYKHIALFGNQLDAVNLLHRLIREFNLHAKRCVFGLAAAGFRQQPTDPAAEDGCDRHTAPAAYNQQVRKAIDGLTQHLPTFAIFDKGRSEGEYSCVWIESGQFYGMGYLSQQADIECPETIKEHIVRYSGSHYMTQLALDYAKRYPEKTWTPGKPVTAPTKLGETVSIA</sequence>
<evidence type="ECO:0000256" key="1">
    <source>
        <dbReference type="ARBA" id="ARBA00025483"/>
    </source>
</evidence>
<dbReference type="Pfam" id="PF00929">
    <property type="entry name" value="RNase_T"/>
    <property type="match status" value="1"/>
</dbReference>
<dbReference type="PANTHER" id="PTHR30231">
    <property type="entry name" value="DNA POLYMERASE III SUBUNIT EPSILON"/>
    <property type="match status" value="1"/>
</dbReference>
<dbReference type="SMART" id="SM00479">
    <property type="entry name" value="EXOIII"/>
    <property type="match status" value="1"/>
</dbReference>
<organism evidence="4 5">
    <name type="scientific">Parapedobacter composti</name>
    <dbReference type="NCBI Taxonomy" id="623281"/>
    <lineage>
        <taxon>Bacteria</taxon>
        <taxon>Pseudomonadati</taxon>
        <taxon>Bacteroidota</taxon>
        <taxon>Sphingobacteriia</taxon>
        <taxon>Sphingobacteriales</taxon>
        <taxon>Sphingobacteriaceae</taxon>
        <taxon>Parapedobacter</taxon>
    </lineage>
</organism>
<dbReference type="GO" id="GO:0005829">
    <property type="term" value="C:cytosol"/>
    <property type="evidence" value="ECO:0007669"/>
    <property type="project" value="TreeGrafter"/>
</dbReference>
<dbReference type="GO" id="GO:0003677">
    <property type="term" value="F:DNA binding"/>
    <property type="evidence" value="ECO:0007669"/>
    <property type="project" value="InterPro"/>
</dbReference>
<dbReference type="GO" id="GO:0008408">
    <property type="term" value="F:3'-5' exonuclease activity"/>
    <property type="evidence" value="ECO:0007669"/>
    <property type="project" value="TreeGrafter"/>
</dbReference>
<dbReference type="InterPro" id="IPR013520">
    <property type="entry name" value="Ribonucl_H"/>
</dbReference>
<dbReference type="GO" id="GO:0045004">
    <property type="term" value="P:DNA replication proofreading"/>
    <property type="evidence" value="ECO:0007669"/>
    <property type="project" value="TreeGrafter"/>
</dbReference>
<dbReference type="InterPro" id="IPR035901">
    <property type="entry name" value="GIY-YIG_endonuc_sf"/>
</dbReference>
<name>A0A1I1HI74_9SPHI</name>
<dbReference type="STRING" id="623281.SAMN05421747_106186"/>
<dbReference type="InterPro" id="IPR047296">
    <property type="entry name" value="GIY-YIG_UvrC_Cho"/>
</dbReference>
<evidence type="ECO:0000259" key="3">
    <source>
        <dbReference type="PROSITE" id="PS50164"/>
    </source>
</evidence>
<dbReference type="GO" id="GO:0003887">
    <property type="term" value="F:DNA-directed DNA polymerase activity"/>
    <property type="evidence" value="ECO:0007669"/>
    <property type="project" value="InterPro"/>
</dbReference>
<dbReference type="SUPFAM" id="SSF53098">
    <property type="entry name" value="Ribonuclease H-like"/>
    <property type="match status" value="1"/>
</dbReference>